<dbReference type="Pfam" id="PF11964">
    <property type="entry name" value="SpoIIAA-like"/>
    <property type="match status" value="2"/>
</dbReference>
<dbReference type="OrthoDB" id="1447828at2"/>
<dbReference type="Proteomes" id="UP000225740">
    <property type="component" value="Unassembled WGS sequence"/>
</dbReference>
<dbReference type="GeneID" id="90609137"/>
<dbReference type="InterPro" id="IPR036513">
    <property type="entry name" value="STAS_dom_sf"/>
</dbReference>
<dbReference type="RefSeq" id="WP_099261191.1">
    <property type="nucleotide sequence ID" value="NZ_NIZW01000009.1"/>
</dbReference>
<dbReference type="InterPro" id="IPR021866">
    <property type="entry name" value="SpoIIAA-like"/>
</dbReference>
<sequence length="269" mass="30107">MTNQALTQTTVAHVVTIELSGMLTVEDVRDFTRRINAALKQHDRIGIVVDVTQWSDMTADAITADVKAEFAMLPKLRRIPRIAILSNKQWYNAVVGWFSPMLFTTDVKVFDPSRAAAKQEAIAFASDIDGTANAPKQEPSIVLIPTDRDDLVAFEYHGHIRSEDLDVALVPLKERMDRNDQIDLLVRMDHFSGFDPSIMFKGGLLSLKMAALKKLRRYAIVGASDWMSGMAKMFDPLVGIEMKTFDVDQEDEAWTWISQSNGPSKTVST</sequence>
<proteinExistence type="predicted"/>
<protein>
    <recommendedName>
        <fullName evidence="3">STAS/SEC14 domain-containing protein</fullName>
    </recommendedName>
</protein>
<keyword evidence="2" id="KW-1185">Reference proteome</keyword>
<dbReference type="Gene3D" id="3.40.50.10600">
    <property type="entry name" value="SpoIIaa-like domains"/>
    <property type="match status" value="2"/>
</dbReference>
<accession>A0A2G1W780</accession>
<dbReference type="InterPro" id="IPR038396">
    <property type="entry name" value="SpoIIAA-like_sf"/>
</dbReference>
<reference evidence="1 2" key="1">
    <citation type="submission" date="2017-06" db="EMBL/GenBank/DDBJ databases">
        <title>Description of Rhodopirellula bahusiensis sp. nov.</title>
        <authorList>
            <person name="Kizina J."/>
            <person name="Harder J."/>
        </authorList>
    </citation>
    <scope>NUCLEOTIDE SEQUENCE [LARGE SCALE GENOMIC DNA]</scope>
    <source>
        <strain evidence="1 2">SWK21</strain>
    </source>
</reference>
<comment type="caution">
    <text evidence="1">The sequence shown here is derived from an EMBL/GenBank/DDBJ whole genome shotgun (WGS) entry which is preliminary data.</text>
</comment>
<name>A0A2G1W780_9BACT</name>
<dbReference type="EMBL" id="NIZW01000009">
    <property type="protein sequence ID" value="PHQ34892.1"/>
    <property type="molecule type" value="Genomic_DNA"/>
</dbReference>
<dbReference type="AlphaFoldDB" id="A0A2G1W780"/>
<gene>
    <name evidence="1" type="ORF">CEE69_13600</name>
</gene>
<organism evidence="1 2">
    <name type="scientific">Rhodopirellula bahusiensis</name>
    <dbReference type="NCBI Taxonomy" id="2014065"/>
    <lineage>
        <taxon>Bacteria</taxon>
        <taxon>Pseudomonadati</taxon>
        <taxon>Planctomycetota</taxon>
        <taxon>Planctomycetia</taxon>
        <taxon>Pirellulales</taxon>
        <taxon>Pirellulaceae</taxon>
        <taxon>Rhodopirellula</taxon>
    </lineage>
</organism>
<evidence type="ECO:0008006" key="3">
    <source>
        <dbReference type="Google" id="ProtNLM"/>
    </source>
</evidence>
<dbReference type="SUPFAM" id="SSF52091">
    <property type="entry name" value="SpoIIaa-like"/>
    <property type="match status" value="2"/>
</dbReference>
<evidence type="ECO:0000313" key="2">
    <source>
        <dbReference type="Proteomes" id="UP000225740"/>
    </source>
</evidence>
<evidence type="ECO:0000313" key="1">
    <source>
        <dbReference type="EMBL" id="PHQ34892.1"/>
    </source>
</evidence>